<keyword evidence="3" id="KW-0732">Signal</keyword>
<evidence type="ECO:0000256" key="1">
    <source>
        <dbReference type="ARBA" id="ARBA00022690"/>
    </source>
</evidence>
<dbReference type="CDD" id="cd00042">
    <property type="entry name" value="CY"/>
    <property type="match status" value="1"/>
</dbReference>
<evidence type="ECO:0000313" key="6">
    <source>
        <dbReference type="Proteomes" id="UP000238479"/>
    </source>
</evidence>
<dbReference type="InterPro" id="IPR046350">
    <property type="entry name" value="Cystatin_sf"/>
</dbReference>
<proteinExistence type="predicted"/>
<dbReference type="GO" id="GO:0004869">
    <property type="term" value="F:cysteine-type endopeptidase inhibitor activity"/>
    <property type="evidence" value="ECO:0007669"/>
    <property type="project" value="UniProtKB-KW"/>
</dbReference>
<evidence type="ECO:0000313" key="5">
    <source>
        <dbReference type="EMBL" id="PRQ28253.1"/>
    </source>
</evidence>
<name>A0A2P6Q230_ROSCH</name>
<accession>A0A2P6Q230</accession>
<gene>
    <name evidence="5" type="ORF">RchiOBHm_Chr5g0001051</name>
</gene>
<feature type="chain" id="PRO_5018656015" evidence="3">
    <location>
        <begin position="21"/>
        <end position="115"/>
    </location>
</feature>
<evidence type="ECO:0000256" key="3">
    <source>
        <dbReference type="SAM" id="SignalP"/>
    </source>
</evidence>
<feature type="domain" description="Cystatin" evidence="4">
    <location>
        <begin position="24"/>
        <end position="113"/>
    </location>
</feature>
<comment type="caution">
    <text evidence="5">The sequence shown here is derived from an EMBL/GenBank/DDBJ whole genome shotgun (WGS) entry which is preliminary data.</text>
</comment>
<dbReference type="SMART" id="SM00043">
    <property type="entry name" value="CY"/>
    <property type="match status" value="1"/>
</dbReference>
<evidence type="ECO:0000259" key="4">
    <source>
        <dbReference type="SMART" id="SM00043"/>
    </source>
</evidence>
<dbReference type="InterPro" id="IPR000010">
    <property type="entry name" value="Cystatin_dom"/>
</dbReference>
<sequence>MRPFFCLLAILAVLLHLAAAARGGLAGGWKPIKDINDPHVKEIAEFAVSEYNKKSGTKLEFQSVVKGETQVVAGENYRLVIAVKDNAEAAKYEGVVYEKIWEHTRELLSFDQVKE</sequence>
<dbReference type="PANTHER" id="PTHR47364">
    <property type="entry name" value="CYSTEINE PROTEINASE INHIBITOR 5"/>
    <property type="match status" value="1"/>
</dbReference>
<dbReference type="PANTHER" id="PTHR47364:SF2">
    <property type="entry name" value="CYSTEINE PROTEINASE INHIBITOR 5"/>
    <property type="match status" value="1"/>
</dbReference>
<dbReference type="Gramene" id="PRQ28253">
    <property type="protein sequence ID" value="PRQ28253"/>
    <property type="gene ID" value="RchiOBHm_Chr5g0001051"/>
</dbReference>
<organism evidence="5 6">
    <name type="scientific">Rosa chinensis</name>
    <name type="common">China rose</name>
    <dbReference type="NCBI Taxonomy" id="74649"/>
    <lineage>
        <taxon>Eukaryota</taxon>
        <taxon>Viridiplantae</taxon>
        <taxon>Streptophyta</taxon>
        <taxon>Embryophyta</taxon>
        <taxon>Tracheophyta</taxon>
        <taxon>Spermatophyta</taxon>
        <taxon>Magnoliopsida</taxon>
        <taxon>eudicotyledons</taxon>
        <taxon>Gunneridae</taxon>
        <taxon>Pentapetalae</taxon>
        <taxon>rosids</taxon>
        <taxon>fabids</taxon>
        <taxon>Rosales</taxon>
        <taxon>Rosaceae</taxon>
        <taxon>Rosoideae</taxon>
        <taxon>Rosoideae incertae sedis</taxon>
        <taxon>Rosa</taxon>
    </lineage>
</organism>
<dbReference type="Proteomes" id="UP000238479">
    <property type="component" value="Chromosome 5"/>
</dbReference>
<feature type="signal peptide" evidence="3">
    <location>
        <begin position="1"/>
        <end position="20"/>
    </location>
</feature>
<dbReference type="OMA" id="KFAITEH"/>
<reference evidence="5 6" key="1">
    <citation type="journal article" date="2018" name="Nat. Genet.">
        <title>The Rosa genome provides new insights in the design of modern roses.</title>
        <authorList>
            <person name="Bendahmane M."/>
        </authorList>
    </citation>
    <scope>NUCLEOTIDE SEQUENCE [LARGE SCALE GENOMIC DNA]</scope>
    <source>
        <strain evidence="6">cv. Old Blush</strain>
    </source>
</reference>
<dbReference type="AlphaFoldDB" id="A0A2P6Q230"/>
<dbReference type="EMBL" id="PDCK01000043">
    <property type="protein sequence ID" value="PRQ28253.1"/>
    <property type="molecule type" value="Genomic_DNA"/>
</dbReference>
<protein>
    <submittedName>
        <fullName evidence="5">Putative Cystatin domain-containing protein</fullName>
    </submittedName>
</protein>
<evidence type="ECO:0000256" key="2">
    <source>
        <dbReference type="ARBA" id="ARBA00022704"/>
    </source>
</evidence>
<dbReference type="Pfam" id="PF16845">
    <property type="entry name" value="SQAPI"/>
    <property type="match status" value="1"/>
</dbReference>
<dbReference type="Gene3D" id="3.10.450.10">
    <property type="match status" value="1"/>
</dbReference>
<keyword evidence="6" id="KW-1185">Reference proteome</keyword>
<dbReference type="OrthoDB" id="2016588at2759"/>
<keyword evidence="2" id="KW-0789">Thiol protease inhibitor</keyword>
<keyword evidence="1" id="KW-0646">Protease inhibitor</keyword>
<dbReference type="SUPFAM" id="SSF54403">
    <property type="entry name" value="Cystatin/monellin"/>
    <property type="match status" value="1"/>
</dbReference>